<evidence type="ECO:0000256" key="5">
    <source>
        <dbReference type="SAM" id="MobiDB-lite"/>
    </source>
</evidence>
<protein>
    <recommendedName>
        <fullName evidence="7">Yip1 domain-containing protein</fullName>
    </recommendedName>
</protein>
<sequence>MSENQQMNQSEELQEGEVSEERENIEDVILEDEEKLTLGQKLIYFFSEPSKTMKDLSIRPIIYPIFIISLLYVMMFVPKMGLIIEEQKVAMEEIYAQQGITEIPDFVMTTMYIGGFIGAFIAPIATWFFTSVIVYIIALITKAKGRFKGILAITAFSSIIILLGEGIRTIITLITGSTIVHTSLISLIGILNLEIESTSIVYLLLSKIEVFSLLYLFYVAIGLTYVFKISMKKASLISLGYLVVTTIFSLALRLI</sequence>
<dbReference type="Pfam" id="PF04893">
    <property type="entry name" value="Yip1"/>
    <property type="match status" value="1"/>
</dbReference>
<evidence type="ECO:0000259" key="7">
    <source>
        <dbReference type="Pfam" id="PF04893"/>
    </source>
</evidence>
<name>A0A833HSH7_9FIRM</name>
<feature type="domain" description="Yip1" evidence="7">
    <location>
        <begin position="46"/>
        <end position="251"/>
    </location>
</feature>
<comment type="caution">
    <text evidence="8">The sequence shown here is derived from an EMBL/GenBank/DDBJ whole genome shotgun (WGS) entry which is preliminary data.</text>
</comment>
<dbReference type="RefSeq" id="WP_151864404.1">
    <property type="nucleotide sequence ID" value="NZ_WBZB01000003.1"/>
</dbReference>
<feature type="transmembrane region" description="Helical" evidence="6">
    <location>
        <begin position="233"/>
        <end position="252"/>
    </location>
</feature>
<dbReference type="EMBL" id="WBZB01000003">
    <property type="protein sequence ID" value="KAB3533445.1"/>
    <property type="molecule type" value="Genomic_DNA"/>
</dbReference>
<feature type="transmembrane region" description="Helical" evidence="6">
    <location>
        <begin position="61"/>
        <end position="84"/>
    </location>
</feature>
<evidence type="ECO:0000313" key="8">
    <source>
        <dbReference type="EMBL" id="KAB3533445.1"/>
    </source>
</evidence>
<feature type="transmembrane region" description="Helical" evidence="6">
    <location>
        <begin position="147"/>
        <end position="164"/>
    </location>
</feature>
<feature type="region of interest" description="Disordered" evidence="5">
    <location>
        <begin position="1"/>
        <end position="22"/>
    </location>
</feature>
<evidence type="ECO:0000256" key="4">
    <source>
        <dbReference type="ARBA" id="ARBA00023136"/>
    </source>
</evidence>
<proteinExistence type="predicted"/>
<evidence type="ECO:0000256" key="3">
    <source>
        <dbReference type="ARBA" id="ARBA00022989"/>
    </source>
</evidence>
<evidence type="ECO:0000256" key="2">
    <source>
        <dbReference type="ARBA" id="ARBA00022692"/>
    </source>
</evidence>
<dbReference type="InterPro" id="IPR006977">
    <property type="entry name" value="Yip1_dom"/>
</dbReference>
<evidence type="ECO:0000256" key="1">
    <source>
        <dbReference type="ARBA" id="ARBA00004141"/>
    </source>
</evidence>
<dbReference type="AlphaFoldDB" id="A0A833HSH7"/>
<evidence type="ECO:0000313" key="9">
    <source>
        <dbReference type="Proteomes" id="UP000465601"/>
    </source>
</evidence>
<keyword evidence="3 6" id="KW-1133">Transmembrane helix</keyword>
<keyword evidence="9" id="KW-1185">Reference proteome</keyword>
<comment type="subcellular location">
    <subcellularLocation>
        <location evidence="1">Membrane</location>
        <topology evidence="1">Multi-pass membrane protein</topology>
    </subcellularLocation>
</comment>
<feature type="transmembrane region" description="Helical" evidence="6">
    <location>
        <begin position="112"/>
        <end position="140"/>
    </location>
</feature>
<dbReference type="Proteomes" id="UP000465601">
    <property type="component" value="Unassembled WGS sequence"/>
</dbReference>
<feature type="compositionally biased region" description="Acidic residues" evidence="5">
    <location>
        <begin position="12"/>
        <end position="22"/>
    </location>
</feature>
<evidence type="ECO:0000256" key="6">
    <source>
        <dbReference type="SAM" id="Phobius"/>
    </source>
</evidence>
<accession>A0A833HSH7</accession>
<feature type="transmembrane region" description="Helical" evidence="6">
    <location>
        <begin position="200"/>
        <end position="227"/>
    </location>
</feature>
<dbReference type="GO" id="GO:0016020">
    <property type="term" value="C:membrane"/>
    <property type="evidence" value="ECO:0007669"/>
    <property type="project" value="UniProtKB-SubCell"/>
</dbReference>
<organism evidence="8 9">
    <name type="scientific">Alkaliphilus serpentinus</name>
    <dbReference type="NCBI Taxonomy" id="1482731"/>
    <lineage>
        <taxon>Bacteria</taxon>
        <taxon>Bacillati</taxon>
        <taxon>Bacillota</taxon>
        <taxon>Clostridia</taxon>
        <taxon>Peptostreptococcales</taxon>
        <taxon>Natronincolaceae</taxon>
        <taxon>Alkaliphilus</taxon>
    </lineage>
</organism>
<keyword evidence="4 6" id="KW-0472">Membrane</keyword>
<feature type="transmembrane region" description="Helical" evidence="6">
    <location>
        <begin position="170"/>
        <end position="193"/>
    </location>
</feature>
<dbReference type="OrthoDB" id="1953102at2"/>
<keyword evidence="2 6" id="KW-0812">Transmembrane</keyword>
<reference evidence="8 9" key="1">
    <citation type="submission" date="2019-10" db="EMBL/GenBank/DDBJ databases">
        <title>Alkaliphilus serpentinus sp. nov. and Alkaliphilus pronyensis sp. nov., two novel anaerobic alkaliphilic species isolated from the serpentinized-hosted hydrothermal field of the Prony Bay (New Caledonia).</title>
        <authorList>
            <person name="Postec A."/>
        </authorList>
    </citation>
    <scope>NUCLEOTIDE SEQUENCE [LARGE SCALE GENOMIC DNA]</scope>
    <source>
        <strain evidence="8 9">LacT</strain>
    </source>
</reference>
<feature type="compositionally biased region" description="Polar residues" evidence="5">
    <location>
        <begin position="1"/>
        <end position="10"/>
    </location>
</feature>
<gene>
    <name evidence="8" type="ORF">F8153_00585</name>
</gene>